<keyword evidence="2" id="KW-1185">Reference proteome</keyword>
<dbReference type="EMBL" id="KY554768">
    <property type="protein sequence ID" value="ARM66240.1"/>
    <property type="molecule type" value="Genomic_DNA"/>
</dbReference>
<gene>
    <name evidence="1" type="ORF">AM1_113</name>
</gene>
<evidence type="ECO:0000313" key="1">
    <source>
        <dbReference type="EMBL" id="ARM66240.1"/>
    </source>
</evidence>
<sequence>MFEYPNTTRGRKKKTCSIPCARQLGYLNSLTIKQCERCGNDMETTKSNLHPRCKTCIKNKMKYEYECVECHKMFTTNHYNSMLCSDACVTKHKNKDSVSLKCLYCKKTFQRPKFTVIKESSDRVYCSSKCGNNQFSIENPTRYGGTWTRRSREIKNRDNNQCLNCGSVEKLQVHHFKKMKSFKNPNDAHYDENVGTFCATCHKKVEGKYLSLSEFLKDIV</sequence>
<protein>
    <submittedName>
        <fullName evidence="1">HNH protein</fullName>
    </submittedName>
</protein>
<dbReference type="Proteomes" id="UP000221405">
    <property type="component" value="Segment"/>
</dbReference>
<accession>A0A1W6JJ30</accession>
<name>A0A1W6JJ30_9CAUD</name>
<reference evidence="1 2" key="1">
    <citation type="journal article" date="2017" name="Viruses">
        <title>Phage Biodiversity in Artisanal Cheese Wheys Reflects the Complexity of the Fermentation Process.</title>
        <authorList>
            <person name="Mahony J."/>
            <person name="Moscarelli A."/>
            <person name="Kelleher P."/>
            <person name="Lugli G.A."/>
            <person name="Ventura M."/>
            <person name="Settanni L."/>
            <person name="van Sinderen D."/>
        </authorList>
    </citation>
    <scope>NUCLEOTIDE SEQUENCE [LARGE SCALE GENOMIC DNA]</scope>
</reference>
<organism evidence="1 2">
    <name type="scientific">Lactococcus phage AM1</name>
    <dbReference type="NCBI Taxonomy" id="1965467"/>
    <lineage>
        <taxon>Viruses</taxon>
        <taxon>Duplodnaviria</taxon>
        <taxon>Heunggongvirae</taxon>
        <taxon>Uroviricota</taxon>
        <taxon>Caudoviricetes</taxon>
        <taxon>Audreyjarvisvirus</taxon>
        <taxon>Audreyjarvisvirus AM1</taxon>
    </lineage>
</organism>
<proteinExistence type="predicted"/>
<evidence type="ECO:0000313" key="2">
    <source>
        <dbReference type="Proteomes" id="UP000221405"/>
    </source>
</evidence>